<dbReference type="PANTHER" id="PTHR47074:SF11">
    <property type="entry name" value="REVERSE TRANSCRIPTASE-LIKE PROTEIN"/>
    <property type="match status" value="1"/>
</dbReference>
<dbReference type="PANTHER" id="PTHR47074">
    <property type="entry name" value="BNAC02G40300D PROTEIN"/>
    <property type="match status" value="1"/>
</dbReference>
<keyword evidence="4" id="KW-1185">Reference proteome</keyword>
<name>A0ABR0NJL1_GOSAR</name>
<dbReference type="Pfam" id="PF13456">
    <property type="entry name" value="RVT_3"/>
    <property type="match status" value="1"/>
</dbReference>
<keyword evidence="1" id="KW-0472">Membrane</keyword>
<accession>A0ABR0NJL1</accession>
<evidence type="ECO:0000313" key="3">
    <source>
        <dbReference type="EMBL" id="KAK5795202.1"/>
    </source>
</evidence>
<keyword evidence="1" id="KW-0812">Transmembrane</keyword>
<proteinExistence type="predicted"/>
<evidence type="ECO:0000313" key="4">
    <source>
        <dbReference type="Proteomes" id="UP001358586"/>
    </source>
</evidence>
<evidence type="ECO:0000259" key="2">
    <source>
        <dbReference type="Pfam" id="PF13456"/>
    </source>
</evidence>
<dbReference type="Proteomes" id="UP001358586">
    <property type="component" value="Chromosome 10"/>
</dbReference>
<dbReference type="EMBL" id="JARKNE010000010">
    <property type="protein sequence ID" value="KAK5795202.1"/>
    <property type="molecule type" value="Genomic_DNA"/>
</dbReference>
<evidence type="ECO:0000256" key="1">
    <source>
        <dbReference type="SAM" id="Phobius"/>
    </source>
</evidence>
<protein>
    <recommendedName>
        <fullName evidence="2">RNase H type-1 domain-containing protein</fullName>
    </recommendedName>
</protein>
<gene>
    <name evidence="3" type="ORF">PVK06_036460</name>
</gene>
<feature type="transmembrane region" description="Helical" evidence="1">
    <location>
        <begin position="174"/>
        <end position="199"/>
    </location>
</feature>
<feature type="domain" description="RNase H type-1" evidence="2">
    <location>
        <begin position="47"/>
        <end position="131"/>
    </location>
</feature>
<dbReference type="CDD" id="cd06222">
    <property type="entry name" value="RNase_H_like"/>
    <property type="match status" value="1"/>
</dbReference>
<dbReference type="InterPro" id="IPR052929">
    <property type="entry name" value="RNase_H-like_EbsB-rel"/>
</dbReference>
<sequence>MRPRCGSGPETILHVCRDNPVVKEVWHGLGYSWHIIPESEDTTIQWAASTGIVVRNSEGLLLGSACFWEKHMPCLLQKEALACVQAIRFAQDLGFHWVEIEGDSAVLISRLRSLATDWSMVGAYVWDAKRLVWIGYLTGKLCCSFTMDRVSRTVSDGGLALLDMRAQLGLLQGFSCLFSAFLFCFLVFFCILLLFVGLFCFVACAPAFNGEGHYVCLLVSRSFQ</sequence>
<dbReference type="InterPro" id="IPR044730">
    <property type="entry name" value="RNase_H-like_dom_plant"/>
</dbReference>
<organism evidence="3 4">
    <name type="scientific">Gossypium arboreum</name>
    <name type="common">Tree cotton</name>
    <name type="synonym">Gossypium nanking</name>
    <dbReference type="NCBI Taxonomy" id="29729"/>
    <lineage>
        <taxon>Eukaryota</taxon>
        <taxon>Viridiplantae</taxon>
        <taxon>Streptophyta</taxon>
        <taxon>Embryophyta</taxon>
        <taxon>Tracheophyta</taxon>
        <taxon>Spermatophyta</taxon>
        <taxon>Magnoliopsida</taxon>
        <taxon>eudicotyledons</taxon>
        <taxon>Gunneridae</taxon>
        <taxon>Pentapetalae</taxon>
        <taxon>rosids</taxon>
        <taxon>malvids</taxon>
        <taxon>Malvales</taxon>
        <taxon>Malvaceae</taxon>
        <taxon>Malvoideae</taxon>
        <taxon>Gossypium</taxon>
    </lineage>
</organism>
<keyword evidence="1" id="KW-1133">Transmembrane helix</keyword>
<comment type="caution">
    <text evidence="3">The sequence shown here is derived from an EMBL/GenBank/DDBJ whole genome shotgun (WGS) entry which is preliminary data.</text>
</comment>
<reference evidence="3 4" key="1">
    <citation type="submission" date="2023-03" db="EMBL/GenBank/DDBJ databases">
        <title>WGS of Gossypium arboreum.</title>
        <authorList>
            <person name="Yu D."/>
        </authorList>
    </citation>
    <scope>NUCLEOTIDE SEQUENCE [LARGE SCALE GENOMIC DNA]</scope>
    <source>
        <tissue evidence="3">Leaf</tissue>
    </source>
</reference>
<dbReference type="InterPro" id="IPR002156">
    <property type="entry name" value="RNaseH_domain"/>
</dbReference>